<reference evidence="2" key="1">
    <citation type="submission" date="2016-10" db="EMBL/GenBank/DDBJ databases">
        <authorList>
            <person name="de Groot N.N."/>
        </authorList>
    </citation>
    <scope>NUCLEOTIDE SEQUENCE</scope>
</reference>
<evidence type="ECO:0000313" key="2">
    <source>
        <dbReference type="EMBL" id="SFV88003.1"/>
    </source>
</evidence>
<protein>
    <submittedName>
        <fullName evidence="2">Uncharacterized protein</fullName>
    </submittedName>
</protein>
<name>A0A1W1E212_9ZZZZ</name>
<dbReference type="EMBL" id="FPIA01000003">
    <property type="protein sequence ID" value="SFV88003.1"/>
    <property type="molecule type" value="Genomic_DNA"/>
</dbReference>
<evidence type="ECO:0000256" key="1">
    <source>
        <dbReference type="SAM" id="Phobius"/>
    </source>
</evidence>
<accession>A0A1W1E212</accession>
<gene>
    <name evidence="2" type="ORF">MNB_SUP05-SYMBIONT-7-512</name>
</gene>
<sequence length="95" mass="10852">MGCVKEGNHKGLPLRLFQEGREIWQKAKFKSQAGQGLLFSFLVNFAFLTFFLNPVLAGLRQGLKNSKINKIRHFANHPYLSAREATHCKGLILYF</sequence>
<organism evidence="2">
    <name type="scientific">hydrothermal vent metagenome</name>
    <dbReference type="NCBI Taxonomy" id="652676"/>
    <lineage>
        <taxon>unclassified sequences</taxon>
        <taxon>metagenomes</taxon>
        <taxon>ecological metagenomes</taxon>
    </lineage>
</organism>
<keyword evidence="1" id="KW-0472">Membrane</keyword>
<keyword evidence="1" id="KW-1133">Transmembrane helix</keyword>
<keyword evidence="1" id="KW-0812">Transmembrane</keyword>
<feature type="transmembrane region" description="Helical" evidence="1">
    <location>
        <begin position="37"/>
        <end position="59"/>
    </location>
</feature>
<proteinExistence type="predicted"/>
<dbReference type="AlphaFoldDB" id="A0A1W1E212"/>